<name>A0ABR2Z5V1_9AGAR</name>
<feature type="compositionally biased region" description="Basic residues" evidence="1">
    <location>
        <begin position="348"/>
        <end position="364"/>
    </location>
</feature>
<accession>A0ABR2Z5V1</accession>
<evidence type="ECO:0000256" key="1">
    <source>
        <dbReference type="SAM" id="MobiDB-lite"/>
    </source>
</evidence>
<evidence type="ECO:0000313" key="3">
    <source>
        <dbReference type="Proteomes" id="UP001437256"/>
    </source>
</evidence>
<protein>
    <submittedName>
        <fullName evidence="2">Uncharacterized protein</fullName>
    </submittedName>
</protein>
<dbReference type="Proteomes" id="UP001437256">
    <property type="component" value="Unassembled WGS sequence"/>
</dbReference>
<gene>
    <name evidence="2" type="ORF">AAF712_016479</name>
</gene>
<feature type="region of interest" description="Disordered" evidence="1">
    <location>
        <begin position="323"/>
        <end position="364"/>
    </location>
</feature>
<keyword evidence="3" id="KW-1185">Reference proteome</keyword>
<feature type="compositionally biased region" description="Basic and acidic residues" evidence="1">
    <location>
        <begin position="336"/>
        <end position="347"/>
    </location>
</feature>
<evidence type="ECO:0000313" key="2">
    <source>
        <dbReference type="EMBL" id="KAL0056906.1"/>
    </source>
</evidence>
<proteinExistence type="predicted"/>
<sequence>MLLSQTHCLRTMLHRGQTVLVHDGLSHYPARLIERVSPTYWNVKFWRGNIPGPGAQHTPGEYQEVHTQVLVDALMNDTHGRRCVRLGRFKTTREVHSESNEIEEGETPLTSQMYTTEIHRALEPYTEALKRRIFTPETCNPADYPSIQYQKDHKTRIVPLTGGLPHSTRSRVINWMFNIIPGLKEQKDFTWVTDGGLQEALMRLIAQRDYQEFANLKGCPKTGHKKQRFIYAKAWDRLDKYTGQTQDGRPQPVIEDVDRQALSLLEDAMFLPELNPGLAGEQQWGLDVGIHQDNWDPYIHFPDSQGRIHHVWENNEVGERYRTDPYTQSWNQEQQKAPDGENNDLAKPRTRPRPIAKSANIHRT</sequence>
<organism evidence="2 3">
    <name type="scientific">Marasmius tenuissimus</name>
    <dbReference type="NCBI Taxonomy" id="585030"/>
    <lineage>
        <taxon>Eukaryota</taxon>
        <taxon>Fungi</taxon>
        <taxon>Dikarya</taxon>
        <taxon>Basidiomycota</taxon>
        <taxon>Agaricomycotina</taxon>
        <taxon>Agaricomycetes</taxon>
        <taxon>Agaricomycetidae</taxon>
        <taxon>Agaricales</taxon>
        <taxon>Marasmiineae</taxon>
        <taxon>Marasmiaceae</taxon>
        <taxon>Marasmius</taxon>
    </lineage>
</organism>
<comment type="caution">
    <text evidence="2">The sequence shown here is derived from an EMBL/GenBank/DDBJ whole genome shotgun (WGS) entry which is preliminary data.</text>
</comment>
<feature type="compositionally biased region" description="Polar residues" evidence="1">
    <location>
        <begin position="325"/>
        <end position="335"/>
    </location>
</feature>
<dbReference type="EMBL" id="JBBXMP010000827">
    <property type="protein sequence ID" value="KAL0056906.1"/>
    <property type="molecule type" value="Genomic_DNA"/>
</dbReference>
<reference evidence="2 3" key="1">
    <citation type="submission" date="2024-05" db="EMBL/GenBank/DDBJ databases">
        <title>A draft genome resource for the thread blight pathogen Marasmius tenuissimus strain MS-2.</title>
        <authorList>
            <person name="Yulfo-Soto G.E."/>
            <person name="Baruah I.K."/>
            <person name="Amoako-Attah I."/>
            <person name="Bukari Y."/>
            <person name="Meinhardt L.W."/>
            <person name="Bailey B.A."/>
            <person name="Cohen S.P."/>
        </authorList>
    </citation>
    <scope>NUCLEOTIDE SEQUENCE [LARGE SCALE GENOMIC DNA]</scope>
    <source>
        <strain evidence="2 3">MS-2</strain>
    </source>
</reference>